<comment type="caution">
    <text evidence="1">The sequence shown here is derived from an EMBL/GenBank/DDBJ whole genome shotgun (WGS) entry which is preliminary data.</text>
</comment>
<evidence type="ECO:0000313" key="1">
    <source>
        <dbReference type="EMBL" id="KWX72724.1"/>
    </source>
</evidence>
<dbReference type="Proteomes" id="UP000070252">
    <property type="component" value="Unassembled WGS sequence"/>
</dbReference>
<evidence type="ECO:0000313" key="2">
    <source>
        <dbReference type="Proteomes" id="UP000070252"/>
    </source>
</evidence>
<reference evidence="1 2" key="1">
    <citation type="submission" date="2015-08" db="EMBL/GenBank/DDBJ databases">
        <title>Genome of Paenibacillus jilunlii.</title>
        <authorList>
            <person name="Sant'Anna F.H."/>
            <person name="Ambrosini A."/>
            <person name="Souza R."/>
            <person name="Bach E."/>
            <person name="Fernandes G."/>
            <person name="Balsanelli E."/>
            <person name="Baura V.A."/>
            <person name="Pedrosa F.O."/>
            <person name="Souza E.M."/>
            <person name="Passaglia L."/>
        </authorList>
    </citation>
    <scope>NUCLEOTIDE SEQUENCE [LARGE SCALE GENOMIC DNA]</scope>
    <source>
        <strain evidence="1 2">DSM 23019</strain>
    </source>
</reference>
<keyword evidence="2" id="KW-1185">Reference proteome</keyword>
<dbReference type="EMBL" id="LIPY01000119">
    <property type="protein sequence ID" value="KWX72724.1"/>
    <property type="molecule type" value="Genomic_DNA"/>
</dbReference>
<proteinExistence type="predicted"/>
<name>A0ABR5SV18_9BACL</name>
<organism evidence="1 2">
    <name type="scientific">Paenibacillus jilunlii</name>
    <dbReference type="NCBI Taxonomy" id="682956"/>
    <lineage>
        <taxon>Bacteria</taxon>
        <taxon>Bacillati</taxon>
        <taxon>Bacillota</taxon>
        <taxon>Bacilli</taxon>
        <taxon>Bacillales</taxon>
        <taxon>Paenibacillaceae</taxon>
        <taxon>Paenibacillus</taxon>
    </lineage>
</organism>
<accession>A0ABR5SV18</accession>
<gene>
    <name evidence="1" type="ORF">AML91_19900</name>
</gene>
<protein>
    <submittedName>
        <fullName evidence="1">Uncharacterized protein</fullName>
    </submittedName>
</protein>
<sequence length="73" mass="8179">MISCSYILKDKVWGSLQGTVNSWLRIGCIWHTYEVVRIFCAAFSKNMIAETDNALAGGQAVPFLPGRNRETNE</sequence>